<evidence type="ECO:0000256" key="1">
    <source>
        <dbReference type="ARBA" id="ARBA00004141"/>
    </source>
</evidence>
<feature type="transmembrane region" description="Helical" evidence="9">
    <location>
        <begin position="150"/>
        <end position="170"/>
    </location>
</feature>
<dbReference type="GO" id="GO:0005886">
    <property type="term" value="C:plasma membrane"/>
    <property type="evidence" value="ECO:0007669"/>
    <property type="project" value="TreeGrafter"/>
</dbReference>
<evidence type="ECO:0000256" key="7">
    <source>
        <dbReference type="ARBA" id="ARBA00023224"/>
    </source>
</evidence>
<evidence type="ECO:0000256" key="9">
    <source>
        <dbReference type="SAM" id="Phobius"/>
    </source>
</evidence>
<proteinExistence type="inferred from homology"/>
<evidence type="ECO:0000256" key="5">
    <source>
        <dbReference type="ARBA" id="ARBA00023136"/>
    </source>
</evidence>
<dbReference type="AlphaFoldDB" id="A0A914HA47"/>
<dbReference type="GO" id="GO:0008188">
    <property type="term" value="F:neuropeptide receptor activity"/>
    <property type="evidence" value="ECO:0007669"/>
    <property type="project" value="TreeGrafter"/>
</dbReference>
<feature type="transmembrane region" description="Helical" evidence="9">
    <location>
        <begin position="204"/>
        <end position="226"/>
    </location>
</feature>
<keyword evidence="11" id="KW-1185">Reference proteome</keyword>
<dbReference type="PROSITE" id="PS00237">
    <property type="entry name" value="G_PROTEIN_RECEP_F1_1"/>
    <property type="match status" value="1"/>
</dbReference>
<dbReference type="Pfam" id="PF00001">
    <property type="entry name" value="7tm_1"/>
    <property type="match status" value="1"/>
</dbReference>
<dbReference type="GO" id="GO:0042923">
    <property type="term" value="F:neuropeptide binding"/>
    <property type="evidence" value="ECO:0007669"/>
    <property type="project" value="TreeGrafter"/>
</dbReference>
<keyword evidence="3 9" id="KW-1133">Transmembrane helix</keyword>
<feature type="transmembrane region" description="Helical" evidence="9">
    <location>
        <begin position="29"/>
        <end position="55"/>
    </location>
</feature>
<keyword evidence="4 8" id="KW-0297">G-protein coupled receptor</keyword>
<evidence type="ECO:0000256" key="6">
    <source>
        <dbReference type="ARBA" id="ARBA00023170"/>
    </source>
</evidence>
<dbReference type="PANTHER" id="PTHR24235">
    <property type="entry name" value="NEUROPEPTIDE Y RECEPTOR"/>
    <property type="match status" value="1"/>
</dbReference>
<feature type="domain" description="G-protein coupled receptors family 1 profile" evidence="10">
    <location>
        <begin position="50"/>
        <end position="377"/>
    </location>
</feature>
<dbReference type="PANTHER" id="PTHR24235:SF18">
    <property type="entry name" value="G-PROTEIN COUPLED RECEPTORS FAMILY 1 PROFILE DOMAIN-CONTAINING PROTEIN"/>
    <property type="match status" value="1"/>
</dbReference>
<reference evidence="12" key="1">
    <citation type="submission" date="2022-11" db="UniProtKB">
        <authorList>
            <consortium name="WormBaseParasite"/>
        </authorList>
    </citation>
    <scope>IDENTIFICATION</scope>
</reference>
<protein>
    <submittedName>
        <fullName evidence="12">G-protein coupled receptors family 1 profile domain-containing protein</fullName>
    </submittedName>
</protein>
<feature type="transmembrane region" description="Helical" evidence="9">
    <location>
        <begin position="67"/>
        <end position="91"/>
    </location>
</feature>
<evidence type="ECO:0000256" key="3">
    <source>
        <dbReference type="ARBA" id="ARBA00022989"/>
    </source>
</evidence>
<evidence type="ECO:0000259" key="10">
    <source>
        <dbReference type="PROSITE" id="PS50262"/>
    </source>
</evidence>
<feature type="transmembrane region" description="Helical" evidence="9">
    <location>
        <begin position="356"/>
        <end position="380"/>
    </location>
</feature>
<evidence type="ECO:0000256" key="2">
    <source>
        <dbReference type="ARBA" id="ARBA00022692"/>
    </source>
</evidence>
<feature type="transmembrane region" description="Helical" evidence="9">
    <location>
        <begin position="111"/>
        <end position="129"/>
    </location>
</feature>
<accession>A0A914HA47</accession>
<dbReference type="GO" id="GO:0043005">
    <property type="term" value="C:neuron projection"/>
    <property type="evidence" value="ECO:0007669"/>
    <property type="project" value="TreeGrafter"/>
</dbReference>
<keyword evidence="5 9" id="KW-0472">Membrane</keyword>
<dbReference type="PROSITE" id="PS50262">
    <property type="entry name" value="G_PROTEIN_RECEP_F1_2"/>
    <property type="match status" value="1"/>
</dbReference>
<feature type="transmembrane region" description="Helical" evidence="9">
    <location>
        <begin position="321"/>
        <end position="341"/>
    </location>
</feature>
<organism evidence="11 12">
    <name type="scientific">Globodera rostochiensis</name>
    <name type="common">Golden nematode worm</name>
    <name type="synonym">Heterodera rostochiensis</name>
    <dbReference type="NCBI Taxonomy" id="31243"/>
    <lineage>
        <taxon>Eukaryota</taxon>
        <taxon>Metazoa</taxon>
        <taxon>Ecdysozoa</taxon>
        <taxon>Nematoda</taxon>
        <taxon>Chromadorea</taxon>
        <taxon>Rhabditida</taxon>
        <taxon>Tylenchina</taxon>
        <taxon>Tylenchomorpha</taxon>
        <taxon>Tylenchoidea</taxon>
        <taxon>Heteroderidae</taxon>
        <taxon>Heteroderinae</taxon>
        <taxon>Globodera</taxon>
    </lineage>
</organism>
<keyword evidence="2 8" id="KW-0812">Transmembrane</keyword>
<dbReference type="WBParaSite" id="Gr19_v10_g14672.t1">
    <property type="protein sequence ID" value="Gr19_v10_g14672.t1"/>
    <property type="gene ID" value="Gr19_v10_g14672"/>
</dbReference>
<dbReference type="Gene3D" id="1.20.1070.10">
    <property type="entry name" value="Rhodopsin 7-helix transmembrane proteins"/>
    <property type="match status" value="1"/>
</dbReference>
<keyword evidence="7 8" id="KW-0807">Transducer</keyword>
<dbReference type="SUPFAM" id="SSF81321">
    <property type="entry name" value="Family A G protein-coupled receptor-like"/>
    <property type="match status" value="1"/>
</dbReference>
<comment type="subcellular location">
    <subcellularLocation>
        <location evidence="1">Membrane</location>
        <topology evidence="1">Multi-pass membrane protein</topology>
    </subcellularLocation>
</comment>
<keyword evidence="6 8" id="KW-0675">Receptor</keyword>
<dbReference type="Proteomes" id="UP000887572">
    <property type="component" value="Unplaced"/>
</dbReference>
<dbReference type="CDD" id="cd15203">
    <property type="entry name" value="7tmA_NPYR-like"/>
    <property type="match status" value="1"/>
</dbReference>
<evidence type="ECO:0000256" key="4">
    <source>
        <dbReference type="ARBA" id="ARBA00023040"/>
    </source>
</evidence>
<dbReference type="PRINTS" id="PR00237">
    <property type="entry name" value="GPCRRHODOPSN"/>
</dbReference>
<dbReference type="InterPro" id="IPR000276">
    <property type="entry name" value="GPCR_Rhodpsn"/>
</dbReference>
<evidence type="ECO:0000313" key="11">
    <source>
        <dbReference type="Proteomes" id="UP000887572"/>
    </source>
</evidence>
<name>A0A914HA47_GLORO</name>
<comment type="similarity">
    <text evidence="8">Belongs to the G-protein coupled receptor 1 family.</text>
</comment>
<sequence length="455" mass="50727">MTPGAAAVADECVEIKAYLWAQHSDVTSLVPVMLLFGLIYSTIIVTSILGNLLVIFSVCQHRSLQSFFLNFWFIVSLSVSDIVVSVVSGTITPINAFSKIWLFGELLCKLVPVFQGVSLCFSTLTLSAISIDRFRLIVTPLRQSIQKRCACRIVALNSAIAFIISLPMLFTQKLDTYDRFCGQFCSEYWDGELGAMARSAYGTFVFFAQFVIPFLIISSCYVMISIKINSGVLIKRASTEITKFNDMSTSGSKITNLSDPRAGVRHSSVGTEECTLLLTTNGTNDAHSGTPGTNLANDVLQMAMEQKKAILNRRLRTNKMLIAMVALFFCCWAPTVLFNFLRDNQWLPKFVLSQEYLFGIITHCISMSSTIWNPVLYALLNEQFRAAFSEQFKQLRHRFCLPCRDSTNSGQNRLKTMDNSGSTSAAQQQQSCRGSIRLVSIPPPSLIKFEHSVVR</sequence>
<evidence type="ECO:0000313" key="12">
    <source>
        <dbReference type="WBParaSite" id="Gr19_v10_g14672.t1"/>
    </source>
</evidence>
<evidence type="ECO:0000256" key="8">
    <source>
        <dbReference type="RuleBase" id="RU000688"/>
    </source>
</evidence>
<dbReference type="InterPro" id="IPR017452">
    <property type="entry name" value="GPCR_Rhodpsn_7TM"/>
</dbReference>